<organism evidence="1 2">
    <name type="scientific">Acidisoma silvae</name>
    <dbReference type="NCBI Taxonomy" id="2802396"/>
    <lineage>
        <taxon>Bacteria</taxon>
        <taxon>Pseudomonadati</taxon>
        <taxon>Pseudomonadota</taxon>
        <taxon>Alphaproteobacteria</taxon>
        <taxon>Acetobacterales</taxon>
        <taxon>Acidocellaceae</taxon>
        <taxon>Acidisoma</taxon>
    </lineage>
</organism>
<dbReference type="EMBL" id="JAESVB010000001">
    <property type="protein sequence ID" value="MCB8874243.1"/>
    <property type="molecule type" value="Genomic_DNA"/>
</dbReference>
<name>A0A963YNM8_9PROT</name>
<reference evidence="1" key="1">
    <citation type="journal article" date="2021" name="Microorganisms">
        <title>Acidisoma silvae sp. nov. and Acidisomacellulosilytica sp. nov., Two Acidophilic Bacteria Isolated from Decaying Wood, Hydrolyzing Cellulose and Producing Poly-3-hydroxybutyrate.</title>
        <authorList>
            <person name="Mieszkin S."/>
            <person name="Pouder E."/>
            <person name="Uroz S."/>
            <person name="Simon-Colin C."/>
            <person name="Alain K."/>
        </authorList>
    </citation>
    <scope>NUCLEOTIDE SEQUENCE</scope>
    <source>
        <strain evidence="1">HW T2.11</strain>
    </source>
</reference>
<dbReference type="AlphaFoldDB" id="A0A963YNM8"/>
<comment type="caution">
    <text evidence="1">The sequence shown here is derived from an EMBL/GenBank/DDBJ whole genome shotgun (WGS) entry which is preliminary data.</text>
</comment>
<protein>
    <submittedName>
        <fullName evidence="1">Uncharacterized protein</fullName>
    </submittedName>
</protein>
<dbReference type="RefSeq" id="WP_227319892.1">
    <property type="nucleotide sequence ID" value="NZ_JAESVB010000001.1"/>
</dbReference>
<evidence type="ECO:0000313" key="2">
    <source>
        <dbReference type="Proteomes" id="UP000708298"/>
    </source>
</evidence>
<reference evidence="1" key="2">
    <citation type="submission" date="2021-01" db="EMBL/GenBank/DDBJ databases">
        <authorList>
            <person name="Mieszkin S."/>
            <person name="Pouder E."/>
            <person name="Alain K."/>
        </authorList>
    </citation>
    <scope>NUCLEOTIDE SEQUENCE</scope>
    <source>
        <strain evidence="1">HW T2.11</strain>
    </source>
</reference>
<accession>A0A963YNM8</accession>
<sequence length="416" mass="45298">MSAGSGFDWFTGLATLNAPCPPALRHADGLQRFFLAPNHADFGAAVPRILMHECLHIFQLAGSAWLQRMVAEEWQRVLAFEADGKAPPLGPLRTAWGQRAGDMPYSVRDIVECLARFWDIHIRDPRTILDENDTAPGPYDYLAYEYALRAGAKLDSYPKPYLHIQIAALHSPAIAKLGAASPQHNEKRASWATQLLFPLVGFLALNTTDPVRAFITGMDDILGDPDGLIIPTAATADGIDHIELTWLNAWPQLTPRLAAALAKAGLPLDAHPMGLADQPGWSDHPVWRFSKGRAQALARYLDAIALAPPPPDAPAWKLTLADKIAETMKKNRFAVHAFPGLPVFRAALGFAFAPPLLRLSDATLPASGNSFASLPWPLDDQTLTATVTDTARRHRALRDADVAARYGLPATAFTRS</sequence>
<gene>
    <name evidence="1" type="ORF">ASILVAE211_03535</name>
</gene>
<keyword evidence="2" id="KW-1185">Reference proteome</keyword>
<proteinExistence type="predicted"/>
<dbReference type="Proteomes" id="UP000708298">
    <property type="component" value="Unassembled WGS sequence"/>
</dbReference>
<evidence type="ECO:0000313" key="1">
    <source>
        <dbReference type="EMBL" id="MCB8874243.1"/>
    </source>
</evidence>